<feature type="region of interest" description="Disordered" evidence="1">
    <location>
        <begin position="66"/>
        <end position="88"/>
    </location>
</feature>
<proteinExistence type="predicted"/>
<reference evidence="2 3" key="1">
    <citation type="submission" date="2021-06" db="EMBL/GenBank/DDBJ databases">
        <authorList>
            <person name="Palmer J.M."/>
        </authorList>
    </citation>
    <scope>NUCLEOTIDE SEQUENCE [LARGE SCALE GENOMIC DNA]</scope>
    <source>
        <strain evidence="2 3">MEX-2019</strain>
        <tissue evidence="2">Muscle</tissue>
    </source>
</reference>
<gene>
    <name evidence="2" type="ORF">CRENBAI_000278</name>
</gene>
<comment type="caution">
    <text evidence="2">The sequence shown here is derived from an EMBL/GenBank/DDBJ whole genome shotgun (WGS) entry which is preliminary data.</text>
</comment>
<keyword evidence="3" id="KW-1185">Reference proteome</keyword>
<feature type="region of interest" description="Disordered" evidence="1">
    <location>
        <begin position="1"/>
        <end position="23"/>
    </location>
</feature>
<evidence type="ECO:0000313" key="2">
    <source>
        <dbReference type="EMBL" id="KAK5610753.1"/>
    </source>
</evidence>
<dbReference type="Proteomes" id="UP001311232">
    <property type="component" value="Unassembled WGS sequence"/>
</dbReference>
<protein>
    <submittedName>
        <fullName evidence="2">Uncharacterized protein</fullName>
    </submittedName>
</protein>
<accession>A0AAV9RP38</accession>
<name>A0AAV9RP38_9TELE</name>
<sequence>MDTRPKRQTSVPSYLSDLSGPGAQNKLQTAATAALGVSVEQITLERPTIKSPSPPISQSFDMMNLVDDEEQEQELSQSMDQATGEQRTNQVPEFSAALEEIRQENAELCKQFQSLMVVLQSKPAAHKPLFPPSPPQGVYSGGYGHYQLPTNAAAYQQIQYPTLSSQGNLPQDFAPCRVSQPHSGLPYNLYYAATP</sequence>
<evidence type="ECO:0000313" key="3">
    <source>
        <dbReference type="Proteomes" id="UP001311232"/>
    </source>
</evidence>
<dbReference type="AlphaFoldDB" id="A0AAV9RP38"/>
<organism evidence="2 3">
    <name type="scientific">Crenichthys baileyi</name>
    <name type="common">White River springfish</name>
    <dbReference type="NCBI Taxonomy" id="28760"/>
    <lineage>
        <taxon>Eukaryota</taxon>
        <taxon>Metazoa</taxon>
        <taxon>Chordata</taxon>
        <taxon>Craniata</taxon>
        <taxon>Vertebrata</taxon>
        <taxon>Euteleostomi</taxon>
        <taxon>Actinopterygii</taxon>
        <taxon>Neopterygii</taxon>
        <taxon>Teleostei</taxon>
        <taxon>Neoteleostei</taxon>
        <taxon>Acanthomorphata</taxon>
        <taxon>Ovalentaria</taxon>
        <taxon>Atherinomorphae</taxon>
        <taxon>Cyprinodontiformes</taxon>
        <taxon>Goodeidae</taxon>
        <taxon>Crenichthys</taxon>
    </lineage>
</organism>
<evidence type="ECO:0000256" key="1">
    <source>
        <dbReference type="SAM" id="MobiDB-lite"/>
    </source>
</evidence>
<dbReference type="EMBL" id="JAHHUM010001533">
    <property type="protein sequence ID" value="KAK5610753.1"/>
    <property type="molecule type" value="Genomic_DNA"/>
</dbReference>